<feature type="domain" description="Multidrug resistance protein MdtA-like alpha-helical hairpin" evidence="5">
    <location>
        <begin position="99"/>
        <end position="168"/>
    </location>
</feature>
<protein>
    <submittedName>
        <fullName evidence="9">Putative Co/Zn/Cd efflux system membrane fusion protein</fullName>
    </submittedName>
</protein>
<organism evidence="9 10">
    <name type="scientific">Methylophaga frappieri (strain ATCC BAA-2434 / DSM 25690 / JAM7)</name>
    <dbReference type="NCBI Taxonomy" id="754477"/>
    <lineage>
        <taxon>Bacteria</taxon>
        <taxon>Pseudomonadati</taxon>
        <taxon>Pseudomonadota</taxon>
        <taxon>Gammaproteobacteria</taxon>
        <taxon>Thiotrichales</taxon>
        <taxon>Piscirickettsiaceae</taxon>
        <taxon>Methylophaga</taxon>
    </lineage>
</organism>
<feature type="signal peptide" evidence="4">
    <location>
        <begin position="1"/>
        <end position="26"/>
    </location>
</feature>
<dbReference type="eggNOG" id="COG0845">
    <property type="taxonomic scope" value="Bacteria"/>
</dbReference>
<keyword evidence="4" id="KW-0732">Signal</keyword>
<keyword evidence="3" id="KW-0175">Coiled coil</keyword>
<evidence type="ECO:0000256" key="2">
    <source>
        <dbReference type="ARBA" id="ARBA00009477"/>
    </source>
</evidence>
<dbReference type="PATRIC" id="fig|754477.3.peg.1209"/>
<dbReference type="Pfam" id="PF25917">
    <property type="entry name" value="BSH_RND"/>
    <property type="match status" value="1"/>
</dbReference>
<dbReference type="STRING" id="754477.Q7C_1230"/>
<sequence length="382" mass="42079" precursor="true">MLKSRLLPTLCYLITSSFFLVSYAAAEQRPLPEVKVMTPKVEQIIERKEFTGRFEAIEDVALRARVSGYLDAVHFKDGQQVEKGDLLFEIDPRPFKAALARAEAELSRVQSQLKLAQLELERGERLLTQKAIAAEEVDTRRARYQEANANVAASQAAVQTAALDLQYTKIVAPVTGRISSRQIDVGNLVSTEGSATPLTTIVTTNPLHFVFDVSEAEYLQLARAAGGEAALNGQTEITAQLRLLDEQGWPREGLLNFVDNRIDEFTGTLRMRVKVENDEGLLRPGIFGRLRMPVSEPHEALLVPDRAVVSDQAAKILLVVNDEGIVEPRPIQPGSLQENSMRVIESGISAEDRVIVQGLMIARPGSEVNAVPFEEGNNGEQN</sequence>
<dbReference type="HOGENOM" id="CLU_018816_2_1_6"/>
<dbReference type="NCBIfam" id="TIGR01730">
    <property type="entry name" value="RND_mfp"/>
    <property type="match status" value="1"/>
</dbReference>
<dbReference type="GO" id="GO:0005886">
    <property type="term" value="C:plasma membrane"/>
    <property type="evidence" value="ECO:0007669"/>
    <property type="project" value="TreeGrafter"/>
</dbReference>
<comment type="similarity">
    <text evidence="2">Belongs to the membrane fusion protein (MFP) (TC 8.A.1) family.</text>
</comment>
<dbReference type="GO" id="GO:0030313">
    <property type="term" value="C:cell envelope"/>
    <property type="evidence" value="ECO:0007669"/>
    <property type="project" value="UniProtKB-SubCell"/>
</dbReference>
<dbReference type="InterPro" id="IPR058624">
    <property type="entry name" value="MdtA-like_HH"/>
</dbReference>
<dbReference type="OrthoDB" id="9816569at2"/>
<evidence type="ECO:0000259" key="8">
    <source>
        <dbReference type="Pfam" id="PF25967"/>
    </source>
</evidence>
<dbReference type="AlphaFoldDB" id="I1YHI7"/>
<evidence type="ECO:0000256" key="4">
    <source>
        <dbReference type="SAM" id="SignalP"/>
    </source>
</evidence>
<reference evidence="9 10" key="1">
    <citation type="journal article" date="2012" name="J. Bacteriol.">
        <title>Complete genome sequences of Methylophaga sp. strain JAM1 and Methylophaga sp. strain JAM7.</title>
        <authorList>
            <person name="Villeneuve C."/>
            <person name="Martineau C."/>
            <person name="Mauffrey F."/>
            <person name="Villemur R."/>
        </authorList>
    </citation>
    <scope>NUCLEOTIDE SEQUENCE [LARGE SCALE GENOMIC DNA]</scope>
    <source>
        <strain evidence="9 10">JAM7</strain>
    </source>
</reference>
<dbReference type="Gene3D" id="2.40.30.170">
    <property type="match status" value="1"/>
</dbReference>
<comment type="subcellular location">
    <subcellularLocation>
        <location evidence="1">Cell inner membrane</location>
        <topology evidence="1">Lipid-anchor</topology>
    </subcellularLocation>
</comment>
<feature type="coiled-coil region" evidence="3">
    <location>
        <begin position="99"/>
        <end position="126"/>
    </location>
</feature>
<evidence type="ECO:0000313" key="9">
    <source>
        <dbReference type="EMBL" id="AFJ02380.1"/>
    </source>
</evidence>
<evidence type="ECO:0000313" key="10">
    <source>
        <dbReference type="Proteomes" id="UP000009145"/>
    </source>
</evidence>
<gene>
    <name evidence="9" type="ordered locus">Q7C_1230</name>
</gene>
<dbReference type="Gene3D" id="2.40.420.20">
    <property type="match status" value="1"/>
</dbReference>
<evidence type="ECO:0000259" key="5">
    <source>
        <dbReference type="Pfam" id="PF25876"/>
    </source>
</evidence>
<dbReference type="InterPro" id="IPR058627">
    <property type="entry name" value="MdtA-like_C"/>
</dbReference>
<dbReference type="InterPro" id="IPR006143">
    <property type="entry name" value="RND_pump_MFP"/>
</dbReference>
<dbReference type="GO" id="GO:0046677">
    <property type="term" value="P:response to antibiotic"/>
    <property type="evidence" value="ECO:0007669"/>
    <property type="project" value="TreeGrafter"/>
</dbReference>
<evidence type="ECO:0000259" key="7">
    <source>
        <dbReference type="Pfam" id="PF25944"/>
    </source>
</evidence>
<dbReference type="EMBL" id="CP003380">
    <property type="protein sequence ID" value="AFJ02380.1"/>
    <property type="molecule type" value="Genomic_DNA"/>
</dbReference>
<feature type="domain" description="Multidrug resistance protein MdtA-like beta-barrel" evidence="7">
    <location>
        <begin position="207"/>
        <end position="294"/>
    </location>
</feature>
<dbReference type="Pfam" id="PF25967">
    <property type="entry name" value="RND-MFP_C"/>
    <property type="match status" value="1"/>
</dbReference>
<dbReference type="Pfam" id="PF25944">
    <property type="entry name" value="Beta-barrel_RND"/>
    <property type="match status" value="1"/>
</dbReference>
<feature type="domain" description="Multidrug resistance protein MdtA-like C-terminal permuted SH3" evidence="8">
    <location>
        <begin position="300"/>
        <end position="359"/>
    </location>
</feature>
<feature type="domain" description="Multidrug resistance protein MdtA-like barrel-sandwich hybrid" evidence="6">
    <location>
        <begin position="59"/>
        <end position="200"/>
    </location>
</feature>
<keyword evidence="10" id="KW-1185">Reference proteome</keyword>
<accession>I1YHI7</accession>
<dbReference type="Gene3D" id="1.10.287.470">
    <property type="entry name" value="Helix hairpin bin"/>
    <property type="match status" value="1"/>
</dbReference>
<dbReference type="SUPFAM" id="SSF111369">
    <property type="entry name" value="HlyD-like secretion proteins"/>
    <property type="match status" value="1"/>
</dbReference>
<evidence type="ECO:0000259" key="6">
    <source>
        <dbReference type="Pfam" id="PF25917"/>
    </source>
</evidence>
<dbReference type="Proteomes" id="UP000009145">
    <property type="component" value="Chromosome"/>
</dbReference>
<evidence type="ECO:0000256" key="1">
    <source>
        <dbReference type="ARBA" id="ARBA00004519"/>
    </source>
</evidence>
<dbReference type="RefSeq" id="WP_014703800.1">
    <property type="nucleotide sequence ID" value="NC_017856.1"/>
</dbReference>
<dbReference type="InterPro" id="IPR058625">
    <property type="entry name" value="MdtA-like_BSH"/>
</dbReference>
<feature type="chain" id="PRO_5003653991" evidence="4">
    <location>
        <begin position="27"/>
        <end position="382"/>
    </location>
</feature>
<proteinExistence type="inferred from homology"/>
<dbReference type="KEGG" id="mec:Q7C_1230"/>
<name>I1YHI7_METFJ</name>
<dbReference type="Pfam" id="PF25876">
    <property type="entry name" value="HH_MFP_RND"/>
    <property type="match status" value="1"/>
</dbReference>
<dbReference type="PANTHER" id="PTHR30158">
    <property type="entry name" value="ACRA/E-RELATED COMPONENT OF DRUG EFFLUX TRANSPORTER"/>
    <property type="match status" value="1"/>
</dbReference>
<evidence type="ECO:0000256" key="3">
    <source>
        <dbReference type="SAM" id="Coils"/>
    </source>
</evidence>
<dbReference type="InterPro" id="IPR058626">
    <property type="entry name" value="MdtA-like_b-barrel"/>
</dbReference>
<dbReference type="PANTHER" id="PTHR30158:SF10">
    <property type="entry name" value="CATION EFFLUX PUMP"/>
    <property type="match status" value="1"/>
</dbReference>
<dbReference type="Gene3D" id="2.40.50.100">
    <property type="match status" value="1"/>
</dbReference>
<dbReference type="GO" id="GO:0022857">
    <property type="term" value="F:transmembrane transporter activity"/>
    <property type="evidence" value="ECO:0007669"/>
    <property type="project" value="InterPro"/>
</dbReference>